<reference evidence="1 2" key="1">
    <citation type="journal article" date="2021" name="BMC Biol.">
        <title>Horizontally acquired antibacterial genes associated with adaptive radiation of ladybird beetles.</title>
        <authorList>
            <person name="Li H.S."/>
            <person name="Tang X.F."/>
            <person name="Huang Y.H."/>
            <person name="Xu Z.Y."/>
            <person name="Chen M.L."/>
            <person name="Du X.Y."/>
            <person name="Qiu B.Y."/>
            <person name="Chen P.T."/>
            <person name="Zhang W."/>
            <person name="Slipinski A."/>
            <person name="Escalona H.E."/>
            <person name="Waterhouse R.M."/>
            <person name="Zwick A."/>
            <person name="Pang H."/>
        </authorList>
    </citation>
    <scope>NUCLEOTIDE SEQUENCE [LARGE SCALE GENOMIC DNA]</scope>
    <source>
        <strain evidence="1">SYSU2018</strain>
    </source>
</reference>
<sequence>MRMEFLSMSETFSQIKEPIGLWPRCCGLQVHKNRKKERRNQKEPKASGIELSMRMRVELSSVALACDKTGVSDRAASLITSAALKDLDLISEGNNSLTSDRMKIR</sequence>
<dbReference type="AlphaFoldDB" id="A0ABD2NZR7"/>
<dbReference type="EMBL" id="JABFTP020000165">
    <property type="protein sequence ID" value="KAL3284129.1"/>
    <property type="molecule type" value="Genomic_DNA"/>
</dbReference>
<accession>A0ABD2NZR7</accession>
<proteinExistence type="predicted"/>
<evidence type="ECO:0000313" key="1">
    <source>
        <dbReference type="EMBL" id="KAL3284129.1"/>
    </source>
</evidence>
<evidence type="ECO:0000313" key="2">
    <source>
        <dbReference type="Proteomes" id="UP001516400"/>
    </source>
</evidence>
<keyword evidence="2" id="KW-1185">Reference proteome</keyword>
<gene>
    <name evidence="1" type="ORF">HHI36_018297</name>
</gene>
<protein>
    <submittedName>
        <fullName evidence="1">Uncharacterized protein</fullName>
    </submittedName>
</protein>
<dbReference type="Proteomes" id="UP001516400">
    <property type="component" value="Unassembled WGS sequence"/>
</dbReference>
<name>A0ABD2NZR7_9CUCU</name>
<organism evidence="1 2">
    <name type="scientific">Cryptolaemus montrouzieri</name>
    <dbReference type="NCBI Taxonomy" id="559131"/>
    <lineage>
        <taxon>Eukaryota</taxon>
        <taxon>Metazoa</taxon>
        <taxon>Ecdysozoa</taxon>
        <taxon>Arthropoda</taxon>
        <taxon>Hexapoda</taxon>
        <taxon>Insecta</taxon>
        <taxon>Pterygota</taxon>
        <taxon>Neoptera</taxon>
        <taxon>Endopterygota</taxon>
        <taxon>Coleoptera</taxon>
        <taxon>Polyphaga</taxon>
        <taxon>Cucujiformia</taxon>
        <taxon>Coccinelloidea</taxon>
        <taxon>Coccinellidae</taxon>
        <taxon>Scymninae</taxon>
        <taxon>Scymnini</taxon>
        <taxon>Cryptolaemus</taxon>
    </lineage>
</organism>
<comment type="caution">
    <text evidence="1">The sequence shown here is derived from an EMBL/GenBank/DDBJ whole genome shotgun (WGS) entry which is preliminary data.</text>
</comment>